<dbReference type="VEuPathDB" id="TriTrypDB:TcIL3000_10_6140"/>
<proteinExistence type="predicted"/>
<accession>G0UWS4</accession>
<dbReference type="EMBL" id="HE575323">
    <property type="protein sequence ID" value="CCC93841.1"/>
    <property type="molecule type" value="Genomic_DNA"/>
</dbReference>
<sequence>MPRRAGRAERVHLGMCTIGTVQQVSNSGERLVAFFPRAIRVSGFAKTENSDSTRGGEGSLSLPDCGGPFLSIPLCTPLDKKCGPVWDGRWWSMSSCVSHPGSQADSSSNAEGAYGGEWKYAGCFVWLSGCREDLIMWCPNHGHVENTLEKEDAHCRCRRDCFLRDTGGSGELIYTPRCVGKGLCVPPPRRVNKHDSQYGGHRIPAMTRSHPHTASQVNGIIAFLFSRHKTFFCITRARQHCV</sequence>
<protein>
    <submittedName>
        <fullName evidence="1">Uncharacterized protein TCIL3000_10_6140</fullName>
    </submittedName>
</protein>
<gene>
    <name evidence="1" type="ORF">TCIL3000_10_6140</name>
</gene>
<organism evidence="1">
    <name type="scientific">Trypanosoma congolense (strain IL3000)</name>
    <dbReference type="NCBI Taxonomy" id="1068625"/>
    <lineage>
        <taxon>Eukaryota</taxon>
        <taxon>Discoba</taxon>
        <taxon>Euglenozoa</taxon>
        <taxon>Kinetoplastea</taxon>
        <taxon>Metakinetoplastina</taxon>
        <taxon>Trypanosomatida</taxon>
        <taxon>Trypanosomatidae</taxon>
        <taxon>Trypanosoma</taxon>
        <taxon>Nannomonas</taxon>
    </lineage>
</organism>
<name>G0UWS4_TRYCI</name>
<reference evidence="1" key="1">
    <citation type="journal article" date="2012" name="Proc. Natl. Acad. Sci. U.S.A.">
        <title>Antigenic diversity is generated by distinct evolutionary mechanisms in African trypanosome species.</title>
        <authorList>
            <person name="Jackson A.P."/>
            <person name="Berry A."/>
            <person name="Aslett M."/>
            <person name="Allison H.C."/>
            <person name="Burton P."/>
            <person name="Vavrova-Anderson J."/>
            <person name="Brown R."/>
            <person name="Browne H."/>
            <person name="Corton N."/>
            <person name="Hauser H."/>
            <person name="Gamble J."/>
            <person name="Gilderthorp R."/>
            <person name="Marcello L."/>
            <person name="McQuillan J."/>
            <person name="Otto T.D."/>
            <person name="Quail M.A."/>
            <person name="Sanders M.J."/>
            <person name="van Tonder A."/>
            <person name="Ginger M.L."/>
            <person name="Field M.C."/>
            <person name="Barry J.D."/>
            <person name="Hertz-Fowler C."/>
            <person name="Berriman M."/>
        </authorList>
    </citation>
    <scope>NUCLEOTIDE SEQUENCE</scope>
    <source>
        <strain evidence="1">IL3000</strain>
    </source>
</reference>
<dbReference type="AlphaFoldDB" id="G0UWS4"/>
<evidence type="ECO:0000313" key="1">
    <source>
        <dbReference type="EMBL" id="CCC93841.1"/>
    </source>
</evidence>